<name>A0ABN9FK75_9NEOB</name>
<organism evidence="1 2">
    <name type="scientific">Staurois parvus</name>
    <dbReference type="NCBI Taxonomy" id="386267"/>
    <lineage>
        <taxon>Eukaryota</taxon>
        <taxon>Metazoa</taxon>
        <taxon>Chordata</taxon>
        <taxon>Craniata</taxon>
        <taxon>Vertebrata</taxon>
        <taxon>Euteleostomi</taxon>
        <taxon>Amphibia</taxon>
        <taxon>Batrachia</taxon>
        <taxon>Anura</taxon>
        <taxon>Neobatrachia</taxon>
        <taxon>Ranoidea</taxon>
        <taxon>Ranidae</taxon>
        <taxon>Staurois</taxon>
    </lineage>
</organism>
<accession>A0ABN9FK75</accession>
<evidence type="ECO:0000313" key="1">
    <source>
        <dbReference type="EMBL" id="CAI9597419.1"/>
    </source>
</evidence>
<sequence>MRASTRACSLCRVRIVEKALPKSLISLSIRRSTLGRRLPSS</sequence>
<proteinExistence type="predicted"/>
<gene>
    <name evidence="1" type="ORF">SPARVUS_LOCUS12253718</name>
</gene>
<dbReference type="EMBL" id="CATNWA010017027">
    <property type="protein sequence ID" value="CAI9597419.1"/>
    <property type="molecule type" value="Genomic_DNA"/>
</dbReference>
<reference evidence="1" key="1">
    <citation type="submission" date="2023-05" db="EMBL/GenBank/DDBJ databases">
        <authorList>
            <person name="Stuckert A."/>
        </authorList>
    </citation>
    <scope>NUCLEOTIDE SEQUENCE</scope>
</reference>
<protein>
    <submittedName>
        <fullName evidence="1">Uncharacterized protein</fullName>
    </submittedName>
</protein>
<keyword evidence="2" id="KW-1185">Reference proteome</keyword>
<evidence type="ECO:0000313" key="2">
    <source>
        <dbReference type="Proteomes" id="UP001162483"/>
    </source>
</evidence>
<comment type="caution">
    <text evidence="1">The sequence shown here is derived from an EMBL/GenBank/DDBJ whole genome shotgun (WGS) entry which is preliminary data.</text>
</comment>
<dbReference type="Proteomes" id="UP001162483">
    <property type="component" value="Unassembled WGS sequence"/>
</dbReference>